<dbReference type="OrthoDB" id="2548432at2759"/>
<organism evidence="2 3">
    <name type="scientific">Ganoderma sinense ZZ0214-1</name>
    <dbReference type="NCBI Taxonomy" id="1077348"/>
    <lineage>
        <taxon>Eukaryota</taxon>
        <taxon>Fungi</taxon>
        <taxon>Dikarya</taxon>
        <taxon>Basidiomycota</taxon>
        <taxon>Agaricomycotina</taxon>
        <taxon>Agaricomycetes</taxon>
        <taxon>Polyporales</taxon>
        <taxon>Polyporaceae</taxon>
        <taxon>Ganoderma</taxon>
    </lineage>
</organism>
<comment type="caution">
    <text evidence="2">The sequence shown here is derived from an EMBL/GenBank/DDBJ whole genome shotgun (WGS) entry which is preliminary data.</text>
</comment>
<proteinExistence type="predicted"/>
<dbReference type="Proteomes" id="UP000230002">
    <property type="component" value="Unassembled WGS sequence"/>
</dbReference>
<accession>A0A2G8RXY1</accession>
<name>A0A2G8RXY1_9APHY</name>
<reference evidence="2 3" key="1">
    <citation type="journal article" date="2015" name="Sci. Rep.">
        <title>Chromosome-level genome map provides insights into diverse defense mechanisms in the medicinal fungus Ganoderma sinense.</title>
        <authorList>
            <person name="Zhu Y."/>
            <person name="Xu J."/>
            <person name="Sun C."/>
            <person name="Zhou S."/>
            <person name="Xu H."/>
            <person name="Nelson D.R."/>
            <person name="Qian J."/>
            <person name="Song J."/>
            <person name="Luo H."/>
            <person name="Xiang L."/>
            <person name="Li Y."/>
            <person name="Xu Z."/>
            <person name="Ji A."/>
            <person name="Wang L."/>
            <person name="Lu S."/>
            <person name="Hayward A."/>
            <person name="Sun W."/>
            <person name="Li X."/>
            <person name="Schwartz D.C."/>
            <person name="Wang Y."/>
            <person name="Chen S."/>
        </authorList>
    </citation>
    <scope>NUCLEOTIDE SEQUENCE [LARGE SCALE GENOMIC DNA]</scope>
    <source>
        <strain evidence="2 3">ZZ0214-1</strain>
    </source>
</reference>
<keyword evidence="1" id="KW-0472">Membrane</keyword>
<evidence type="ECO:0000256" key="1">
    <source>
        <dbReference type="SAM" id="Phobius"/>
    </source>
</evidence>
<dbReference type="AlphaFoldDB" id="A0A2G8RXY1"/>
<feature type="transmembrane region" description="Helical" evidence="1">
    <location>
        <begin position="54"/>
        <end position="76"/>
    </location>
</feature>
<keyword evidence="1" id="KW-0812">Transmembrane</keyword>
<protein>
    <submittedName>
        <fullName evidence="2">Uncharacterized protein</fullName>
    </submittedName>
</protein>
<evidence type="ECO:0000313" key="3">
    <source>
        <dbReference type="Proteomes" id="UP000230002"/>
    </source>
</evidence>
<keyword evidence="3" id="KW-1185">Reference proteome</keyword>
<feature type="transmembrane region" description="Helical" evidence="1">
    <location>
        <begin position="20"/>
        <end position="42"/>
    </location>
</feature>
<evidence type="ECO:0000313" key="2">
    <source>
        <dbReference type="EMBL" id="PIL26379.1"/>
    </source>
</evidence>
<dbReference type="EMBL" id="AYKW01000045">
    <property type="protein sequence ID" value="PIL26379.1"/>
    <property type="molecule type" value="Genomic_DNA"/>
</dbReference>
<keyword evidence="1" id="KW-1133">Transmembrane helix</keyword>
<feature type="transmembrane region" description="Helical" evidence="1">
    <location>
        <begin position="88"/>
        <end position="113"/>
    </location>
</feature>
<sequence length="176" mass="19375">MTIIALPPFGQALPDLRDALNLLVVGTIFASFLIPVVVLLFFFTPVTIWRSPLFLLNVLAIILGLALQIIYIYVIIDTILVRTVPTSMVIMIVAMNFLVPICVQGILLVRLVGVYPPTSNTRKQNLLIYIPVTAFKIARLVNAAYATRNLINHTPDSLGVLGAAEVAWGTKFMKVE</sequence>
<gene>
    <name evidence="2" type="ORF">GSI_12136</name>
</gene>